<dbReference type="InterPro" id="IPR010982">
    <property type="entry name" value="Lambda_DNA-bd_dom_sf"/>
</dbReference>
<organism evidence="5 6">
    <name type="scientific">Hydrogenispora ethanolica</name>
    <dbReference type="NCBI Taxonomy" id="1082276"/>
    <lineage>
        <taxon>Bacteria</taxon>
        <taxon>Bacillati</taxon>
        <taxon>Bacillota</taxon>
        <taxon>Hydrogenispora</taxon>
    </lineage>
</organism>
<evidence type="ECO:0000256" key="2">
    <source>
        <dbReference type="ARBA" id="ARBA00023125"/>
    </source>
</evidence>
<accession>A0A4R1S2C0</accession>
<dbReference type="PANTHER" id="PTHR30146:SF138">
    <property type="entry name" value="TRANSCRIPTIONAL REGULATORY PROTEIN"/>
    <property type="match status" value="1"/>
</dbReference>
<dbReference type="RefSeq" id="WP_165907844.1">
    <property type="nucleotide sequence ID" value="NZ_SLUN01000005.1"/>
</dbReference>
<evidence type="ECO:0000313" key="5">
    <source>
        <dbReference type="EMBL" id="TCL73328.1"/>
    </source>
</evidence>
<evidence type="ECO:0000259" key="4">
    <source>
        <dbReference type="PROSITE" id="PS50932"/>
    </source>
</evidence>
<evidence type="ECO:0000313" key="6">
    <source>
        <dbReference type="Proteomes" id="UP000295008"/>
    </source>
</evidence>
<dbReference type="Pfam" id="PF00356">
    <property type="entry name" value="LacI"/>
    <property type="match status" value="1"/>
</dbReference>
<dbReference type="GO" id="GO:0003700">
    <property type="term" value="F:DNA-binding transcription factor activity"/>
    <property type="evidence" value="ECO:0007669"/>
    <property type="project" value="TreeGrafter"/>
</dbReference>
<comment type="caution">
    <text evidence="5">The sequence shown here is derived from an EMBL/GenBank/DDBJ whole genome shotgun (WGS) entry which is preliminary data.</text>
</comment>
<dbReference type="PROSITE" id="PS00356">
    <property type="entry name" value="HTH_LACI_1"/>
    <property type="match status" value="1"/>
</dbReference>
<reference evidence="5 6" key="1">
    <citation type="submission" date="2019-03" db="EMBL/GenBank/DDBJ databases">
        <title>Genomic Encyclopedia of Type Strains, Phase IV (KMG-IV): sequencing the most valuable type-strain genomes for metagenomic binning, comparative biology and taxonomic classification.</title>
        <authorList>
            <person name="Goeker M."/>
        </authorList>
    </citation>
    <scope>NUCLEOTIDE SEQUENCE [LARGE SCALE GENOMIC DNA]</scope>
    <source>
        <strain evidence="5 6">LX-B</strain>
    </source>
</reference>
<dbReference type="SUPFAM" id="SSF53822">
    <property type="entry name" value="Periplasmic binding protein-like I"/>
    <property type="match status" value="1"/>
</dbReference>
<dbReference type="AlphaFoldDB" id="A0A4R1S2C0"/>
<dbReference type="PROSITE" id="PS50932">
    <property type="entry name" value="HTH_LACI_2"/>
    <property type="match status" value="1"/>
</dbReference>
<dbReference type="CDD" id="cd01392">
    <property type="entry name" value="HTH_LacI"/>
    <property type="match status" value="1"/>
</dbReference>
<dbReference type="PANTHER" id="PTHR30146">
    <property type="entry name" value="LACI-RELATED TRANSCRIPTIONAL REPRESSOR"/>
    <property type="match status" value="1"/>
</dbReference>
<dbReference type="EMBL" id="SLUN01000005">
    <property type="protein sequence ID" value="TCL73328.1"/>
    <property type="molecule type" value="Genomic_DNA"/>
</dbReference>
<evidence type="ECO:0000256" key="1">
    <source>
        <dbReference type="ARBA" id="ARBA00023015"/>
    </source>
</evidence>
<keyword evidence="2" id="KW-0238">DNA-binding</keyword>
<dbReference type="InterPro" id="IPR000843">
    <property type="entry name" value="HTH_LacI"/>
</dbReference>
<keyword evidence="6" id="KW-1185">Reference proteome</keyword>
<keyword evidence="3" id="KW-0804">Transcription</keyword>
<keyword evidence="1" id="KW-0805">Transcription regulation</keyword>
<dbReference type="SUPFAM" id="SSF47413">
    <property type="entry name" value="lambda repressor-like DNA-binding domains"/>
    <property type="match status" value="1"/>
</dbReference>
<feature type="domain" description="HTH lacI-type" evidence="4">
    <location>
        <begin position="3"/>
        <end position="57"/>
    </location>
</feature>
<sequence length="350" mass="37423">MTITIKDLAEMARVSTGTVSRVINGGPGVGEETRKRILKLIKELDYQPNASAHGLAAKRSGNIGVIIPHTGGYSMATAYWPGLLTAITERAAAQNYNVLLSTARSEEDVASAYQSILKGRRIDGLIIGAEQFGDKQLAELLLKDFPFVMVGKSVSISHYYVDVDNAGGARRMTEHLIGLGHRRIAMLAGPEHYPSVIARVGGFRQAMAAAGLDPGLVYHCPYWTLRAGEISREIIRSGIGVTAIFAAAGDLVTGVLQAAREEGLRLPEDLGVATFDDHPLYNYFAPAISAVRQPIAALGEAAAVQLFRLMHGEIPEEKGIVLPTELVIRASCGRPGLKTEAGRVAPETTS</sequence>
<dbReference type="InterPro" id="IPR028082">
    <property type="entry name" value="Peripla_BP_I"/>
</dbReference>
<dbReference type="Gene3D" id="3.40.50.2300">
    <property type="match status" value="2"/>
</dbReference>
<name>A0A4R1S2C0_HYDET</name>
<dbReference type="InterPro" id="IPR046335">
    <property type="entry name" value="LacI/GalR-like_sensor"/>
</dbReference>
<protein>
    <submittedName>
        <fullName evidence="5">LacI family transcriptional regulator</fullName>
    </submittedName>
</protein>
<proteinExistence type="predicted"/>
<dbReference type="Pfam" id="PF13377">
    <property type="entry name" value="Peripla_BP_3"/>
    <property type="match status" value="1"/>
</dbReference>
<evidence type="ECO:0000256" key="3">
    <source>
        <dbReference type="ARBA" id="ARBA00023163"/>
    </source>
</evidence>
<dbReference type="Gene3D" id="1.10.260.40">
    <property type="entry name" value="lambda repressor-like DNA-binding domains"/>
    <property type="match status" value="1"/>
</dbReference>
<dbReference type="GO" id="GO:0000976">
    <property type="term" value="F:transcription cis-regulatory region binding"/>
    <property type="evidence" value="ECO:0007669"/>
    <property type="project" value="TreeGrafter"/>
</dbReference>
<dbReference type="SMART" id="SM00354">
    <property type="entry name" value="HTH_LACI"/>
    <property type="match status" value="1"/>
</dbReference>
<gene>
    <name evidence="5" type="ORF">EDC14_1005191</name>
</gene>
<dbReference type="Proteomes" id="UP000295008">
    <property type="component" value="Unassembled WGS sequence"/>
</dbReference>
<dbReference type="CDD" id="cd06267">
    <property type="entry name" value="PBP1_LacI_sugar_binding-like"/>
    <property type="match status" value="1"/>
</dbReference>